<accession>A0A371F8P4</accession>
<dbReference type="EMBL" id="QJKJ01010099">
    <property type="protein sequence ID" value="RDX74671.1"/>
    <property type="molecule type" value="Genomic_DNA"/>
</dbReference>
<proteinExistence type="predicted"/>
<evidence type="ECO:0000313" key="2">
    <source>
        <dbReference type="Proteomes" id="UP000257109"/>
    </source>
</evidence>
<organism evidence="1 2">
    <name type="scientific">Mucuna pruriens</name>
    <name type="common">Velvet bean</name>
    <name type="synonym">Dolichos pruriens</name>
    <dbReference type="NCBI Taxonomy" id="157652"/>
    <lineage>
        <taxon>Eukaryota</taxon>
        <taxon>Viridiplantae</taxon>
        <taxon>Streptophyta</taxon>
        <taxon>Embryophyta</taxon>
        <taxon>Tracheophyta</taxon>
        <taxon>Spermatophyta</taxon>
        <taxon>Magnoliopsida</taxon>
        <taxon>eudicotyledons</taxon>
        <taxon>Gunneridae</taxon>
        <taxon>Pentapetalae</taxon>
        <taxon>rosids</taxon>
        <taxon>fabids</taxon>
        <taxon>Fabales</taxon>
        <taxon>Fabaceae</taxon>
        <taxon>Papilionoideae</taxon>
        <taxon>50 kb inversion clade</taxon>
        <taxon>NPAAA clade</taxon>
        <taxon>indigoferoid/millettioid clade</taxon>
        <taxon>Phaseoleae</taxon>
        <taxon>Mucuna</taxon>
    </lineage>
</organism>
<dbReference type="InterPro" id="IPR043459">
    <property type="entry name" value="NFD6/NOXY2-like"/>
</dbReference>
<dbReference type="PANTHER" id="PTHR33156:SF9">
    <property type="entry name" value="PROTEIN NUCLEAR FUSION DEFECTIVE 6, CHLOROPLASTIC_MITOCHONDRIAL"/>
    <property type="match status" value="1"/>
</dbReference>
<name>A0A371F8P4_MUCPR</name>
<feature type="non-terminal residue" evidence="1">
    <location>
        <position position="1"/>
    </location>
</feature>
<gene>
    <name evidence="1" type="ORF">CR513_45546</name>
</gene>
<dbReference type="GO" id="GO:0005739">
    <property type="term" value="C:mitochondrion"/>
    <property type="evidence" value="ECO:0007669"/>
    <property type="project" value="TreeGrafter"/>
</dbReference>
<dbReference type="Proteomes" id="UP000257109">
    <property type="component" value="Unassembled WGS sequence"/>
</dbReference>
<comment type="caution">
    <text evidence="1">The sequence shown here is derived from an EMBL/GenBank/DDBJ whole genome shotgun (WGS) entry which is preliminary data.</text>
</comment>
<dbReference type="OrthoDB" id="1937908at2759"/>
<keyword evidence="2" id="KW-1185">Reference proteome</keyword>
<sequence length="109" mass="11978">MNEGIGHEDIYKLLLSMAFSQCTRRLISLSSFRSAVRPINYSPLLNATVPHRPFSPFIRTCVYQLGGVQSLLPLHSTVATARMVSSLSIDSRSCEALSQATLCCNYLGP</sequence>
<evidence type="ECO:0000313" key="1">
    <source>
        <dbReference type="EMBL" id="RDX74671.1"/>
    </source>
</evidence>
<protein>
    <submittedName>
        <fullName evidence="1">Uncharacterized protein</fullName>
    </submittedName>
</protein>
<dbReference type="PANTHER" id="PTHR33156">
    <property type="entry name" value="OS02G0230000 PROTEIN"/>
    <property type="match status" value="1"/>
</dbReference>
<dbReference type="AlphaFoldDB" id="A0A371F8P4"/>
<reference evidence="1" key="1">
    <citation type="submission" date="2018-05" db="EMBL/GenBank/DDBJ databases">
        <title>Draft genome of Mucuna pruriens seed.</title>
        <authorList>
            <person name="Nnadi N.E."/>
            <person name="Vos R."/>
            <person name="Hasami M.H."/>
            <person name="Devisetty U.K."/>
            <person name="Aguiy J.C."/>
        </authorList>
    </citation>
    <scope>NUCLEOTIDE SEQUENCE [LARGE SCALE GENOMIC DNA]</scope>
    <source>
        <strain evidence="1">JCA_2017</strain>
    </source>
</reference>